<keyword evidence="3" id="KW-1185">Reference proteome</keyword>
<dbReference type="EnsemblBacteria" id="ABC22911">
    <property type="protein sequence ID" value="ABC22911"/>
    <property type="gene ID" value="Rru_A2111"/>
</dbReference>
<dbReference type="Proteomes" id="UP000001929">
    <property type="component" value="Chromosome"/>
</dbReference>
<evidence type="ECO:0000313" key="2">
    <source>
        <dbReference type="EMBL" id="ABC22911.1"/>
    </source>
</evidence>
<proteinExistence type="predicted"/>
<name>Q2RSI4_RHORT</name>
<feature type="compositionally biased region" description="Basic and acidic residues" evidence="1">
    <location>
        <begin position="32"/>
        <end position="55"/>
    </location>
</feature>
<evidence type="ECO:0000313" key="3">
    <source>
        <dbReference type="Proteomes" id="UP000001929"/>
    </source>
</evidence>
<dbReference type="PATRIC" id="fig|269796.9.peg.2202"/>
<dbReference type="STRING" id="269796.Rru_A2111"/>
<organism evidence="2 3">
    <name type="scientific">Rhodospirillum rubrum (strain ATCC 11170 / ATH 1.1.1 / DSM 467 / LMG 4362 / NCIMB 8255 / S1)</name>
    <dbReference type="NCBI Taxonomy" id="269796"/>
    <lineage>
        <taxon>Bacteria</taxon>
        <taxon>Pseudomonadati</taxon>
        <taxon>Pseudomonadota</taxon>
        <taxon>Alphaproteobacteria</taxon>
        <taxon>Rhodospirillales</taxon>
        <taxon>Rhodospirillaceae</taxon>
        <taxon>Rhodospirillum</taxon>
    </lineage>
</organism>
<feature type="compositionally biased region" description="Low complexity" evidence="1">
    <location>
        <begin position="18"/>
        <end position="31"/>
    </location>
</feature>
<reference evidence="2 3" key="1">
    <citation type="journal article" date="2011" name="Stand. Genomic Sci.">
        <title>Complete genome sequence of Rhodospirillum rubrum type strain (S1).</title>
        <authorList>
            <person name="Munk A.C."/>
            <person name="Copeland A."/>
            <person name="Lucas S."/>
            <person name="Lapidus A."/>
            <person name="Del Rio T.G."/>
            <person name="Barry K."/>
            <person name="Detter J.C."/>
            <person name="Hammon N."/>
            <person name="Israni S."/>
            <person name="Pitluck S."/>
            <person name="Brettin T."/>
            <person name="Bruce D."/>
            <person name="Han C."/>
            <person name="Tapia R."/>
            <person name="Gilna P."/>
            <person name="Schmutz J."/>
            <person name="Larimer F."/>
            <person name="Land M."/>
            <person name="Kyrpides N.C."/>
            <person name="Mavromatis K."/>
            <person name="Richardson P."/>
            <person name="Rohde M."/>
            <person name="Goker M."/>
            <person name="Klenk H.P."/>
            <person name="Zhang Y."/>
            <person name="Roberts G.P."/>
            <person name="Reslewic S."/>
            <person name="Schwartz D.C."/>
        </authorList>
    </citation>
    <scope>NUCLEOTIDE SEQUENCE [LARGE SCALE GENOMIC DNA]</scope>
    <source>
        <strain evidence="3">ATCC 11170 / ATH 1.1.1 / DSM 467 / LMG 4362 / NCIMB 8255 / S1</strain>
    </source>
</reference>
<accession>Q2RSI4</accession>
<gene>
    <name evidence="2" type="ordered locus">Rru_A2111</name>
</gene>
<sequence length="305" mass="32112">MTTPPKKKAGDDPDLPDDPSSVDPSLATRSEGSSRESRSATDETAERRASEKSSDDDPAIQRARKVLEDPIPFSLAAFEEVLAASRIGVEGAVTASIRSLGIFFSLAESVFDAASATFDQTYGTLASASANRRGVDGRGPDEKNRDAAAIDRAGEEGRERVAEVRSVVGRTWGALGESASEALRGFQDVAFLGFDLIEQNARDSANLTRALAAKTRRIATEVDGKTGAHHLLDVEDLQNLEQEAAEQQAELLGTIASRVAETSSVGIERSWKAAEGALTPLARQAEAAARLFTRRGDGAGAGAAG</sequence>
<feature type="region of interest" description="Disordered" evidence="1">
    <location>
        <begin position="1"/>
        <end position="59"/>
    </location>
</feature>
<dbReference type="KEGG" id="rru:Rru_A2111"/>
<dbReference type="EMBL" id="CP000230">
    <property type="protein sequence ID" value="ABC22911.1"/>
    <property type="molecule type" value="Genomic_DNA"/>
</dbReference>
<dbReference type="HOGENOM" id="CLU_911781_0_0_5"/>
<protein>
    <submittedName>
        <fullName evidence="2">Uncharacterized protein</fullName>
    </submittedName>
</protein>
<evidence type="ECO:0000256" key="1">
    <source>
        <dbReference type="SAM" id="MobiDB-lite"/>
    </source>
</evidence>
<dbReference type="AlphaFoldDB" id="Q2RSI4"/>